<sequence length="195" mass="21446">MSNIEDYGCPHIQAIENNSREITPVIENPRTDVDLVLGNNDFGNWMLVKRWFRHNLCEQCKHGMTGKWDKLLGSRFHALTLNSNFLGKGERYSAMGINGKMLLRKILESPIHMTRGQAIQVGYELGSIQGQAADIVAVISTEFLDHEVGDLDGTMLTGPAVVTFQATSSSNLTGVKGVNKAANLGNTLNRLTIMT</sequence>
<reference evidence="1 2" key="1">
    <citation type="journal article" date="2019" name="Genome Biol. Evol.">
        <title>Insights into the evolution of the New World diploid cottons (Gossypium, subgenus Houzingenia) based on genome sequencing.</title>
        <authorList>
            <person name="Grover C.E."/>
            <person name="Arick M.A. 2nd"/>
            <person name="Thrash A."/>
            <person name="Conover J.L."/>
            <person name="Sanders W.S."/>
            <person name="Peterson D.G."/>
            <person name="Frelichowski J.E."/>
            <person name="Scheffler J.A."/>
            <person name="Scheffler B.E."/>
            <person name="Wendel J.F."/>
        </authorList>
    </citation>
    <scope>NUCLEOTIDE SEQUENCE [LARGE SCALE GENOMIC DNA]</scope>
    <source>
        <strain evidence="1">8</strain>
        <tissue evidence="1">Leaf</tissue>
    </source>
</reference>
<dbReference type="Proteomes" id="UP000593578">
    <property type="component" value="Unassembled WGS sequence"/>
</dbReference>
<proteinExistence type="predicted"/>
<dbReference type="EMBL" id="JABEZZ010000010">
    <property type="protein sequence ID" value="MBA0598125.1"/>
    <property type="molecule type" value="Genomic_DNA"/>
</dbReference>
<comment type="caution">
    <text evidence="1">The sequence shown here is derived from an EMBL/GenBank/DDBJ whole genome shotgun (WGS) entry which is preliminary data.</text>
</comment>
<gene>
    <name evidence="1" type="ORF">Gorai_007901</name>
</gene>
<protein>
    <submittedName>
        <fullName evidence="1">Uncharacterized protein</fullName>
    </submittedName>
</protein>
<dbReference type="AlphaFoldDB" id="A0A7J8Q952"/>
<evidence type="ECO:0000313" key="2">
    <source>
        <dbReference type="Proteomes" id="UP000593578"/>
    </source>
</evidence>
<feature type="non-terminal residue" evidence="1">
    <location>
        <position position="1"/>
    </location>
</feature>
<accession>A0A7J8Q952</accession>
<evidence type="ECO:0000313" key="1">
    <source>
        <dbReference type="EMBL" id="MBA0598125.1"/>
    </source>
</evidence>
<organism evidence="1 2">
    <name type="scientific">Gossypium raimondii</name>
    <name type="common">Peruvian cotton</name>
    <name type="synonym">Gossypium klotzschianum subsp. raimondii</name>
    <dbReference type="NCBI Taxonomy" id="29730"/>
    <lineage>
        <taxon>Eukaryota</taxon>
        <taxon>Viridiplantae</taxon>
        <taxon>Streptophyta</taxon>
        <taxon>Embryophyta</taxon>
        <taxon>Tracheophyta</taxon>
        <taxon>Spermatophyta</taxon>
        <taxon>Magnoliopsida</taxon>
        <taxon>eudicotyledons</taxon>
        <taxon>Gunneridae</taxon>
        <taxon>Pentapetalae</taxon>
        <taxon>rosids</taxon>
        <taxon>malvids</taxon>
        <taxon>Malvales</taxon>
        <taxon>Malvaceae</taxon>
        <taxon>Malvoideae</taxon>
        <taxon>Gossypium</taxon>
    </lineage>
</organism>
<name>A0A7J8Q952_GOSRA</name>